<keyword evidence="1" id="KW-0645">Protease</keyword>
<dbReference type="EMBL" id="CM051402">
    <property type="protein sequence ID" value="KAJ4711118.1"/>
    <property type="molecule type" value="Genomic_DNA"/>
</dbReference>
<sequence length="574" mass="66638">MEQQGEKCKKRKLDINWKEVLPERNDEPLAELIVEKAEPPTSAPKSVHAMNDDSGSGEESERQMSNHELELKIARMKSFYETSRQRMPDKGEKFIAKLQRLEKEHERRRPCPADMVSLDIDGCEKLTQSMTRDASDCFRQRTTSSQVQSKSSFASVFSEKMEENRDCRVEKAFDKELSILAHCDHRKLRSDGELSQTGRPKDRSSSRKWPFHKGDRSIVSNGFQKERDSSAHPSHQSEENLSSFLNKKDAFQVLPSNNKRHGKEQTLVLLDEDESPIEETTKETEETLHVEAAEQADELAECMKDARIYYPSRDDPESVEICYMDINHLAPEVYLTSTIMNFYIRYLQQQASPTNRAICDCHFFNTYFYSKLKEAVSSKGGDKDPFFNKFRRWWRGVNIFQKSYVFIPIHEDLHWSLVIICIPDKEDESGPIILHLDSLGLHCSQSVFSNIKSYLKEEWNYLKQEVSPSDLPIADRIWQHLPRRIDEKIIAVPQQKNDYDCGLFVLFFMERFIEEAPERLKKKDLAMFGKRWFRPEEASGLRIKIRNLLKKEFQLASEGCCISKFSSSPGSAPS</sequence>
<keyword evidence="2" id="KW-1185">Reference proteome</keyword>
<gene>
    <name evidence="1" type="ORF">OWV82_017193</name>
</gene>
<proteinExistence type="predicted"/>
<evidence type="ECO:0000313" key="1">
    <source>
        <dbReference type="EMBL" id="KAJ4711118.1"/>
    </source>
</evidence>
<name>A0ACC1XIK5_MELAZ</name>
<evidence type="ECO:0000313" key="2">
    <source>
        <dbReference type="Proteomes" id="UP001164539"/>
    </source>
</evidence>
<accession>A0ACC1XIK5</accession>
<dbReference type="Proteomes" id="UP001164539">
    <property type="component" value="Chromosome 9"/>
</dbReference>
<reference evidence="1 2" key="1">
    <citation type="journal article" date="2023" name="Science">
        <title>Complex scaffold remodeling in plant triterpene biosynthesis.</title>
        <authorList>
            <person name="De La Pena R."/>
            <person name="Hodgson H."/>
            <person name="Liu J.C."/>
            <person name="Stephenson M.J."/>
            <person name="Martin A.C."/>
            <person name="Owen C."/>
            <person name="Harkess A."/>
            <person name="Leebens-Mack J."/>
            <person name="Jimenez L.E."/>
            <person name="Osbourn A."/>
            <person name="Sattely E.S."/>
        </authorList>
    </citation>
    <scope>NUCLEOTIDE SEQUENCE [LARGE SCALE GENOMIC DNA]</scope>
    <source>
        <strain evidence="2">cv. JPN11</strain>
        <tissue evidence="1">Leaf</tissue>
    </source>
</reference>
<keyword evidence="1" id="KW-0378">Hydrolase</keyword>
<protein>
    <submittedName>
        <fullName evidence="1">Ubiquitin-like-specific protease 1D</fullName>
    </submittedName>
</protein>
<organism evidence="1 2">
    <name type="scientific">Melia azedarach</name>
    <name type="common">Chinaberry tree</name>
    <dbReference type="NCBI Taxonomy" id="155640"/>
    <lineage>
        <taxon>Eukaryota</taxon>
        <taxon>Viridiplantae</taxon>
        <taxon>Streptophyta</taxon>
        <taxon>Embryophyta</taxon>
        <taxon>Tracheophyta</taxon>
        <taxon>Spermatophyta</taxon>
        <taxon>Magnoliopsida</taxon>
        <taxon>eudicotyledons</taxon>
        <taxon>Gunneridae</taxon>
        <taxon>Pentapetalae</taxon>
        <taxon>rosids</taxon>
        <taxon>malvids</taxon>
        <taxon>Sapindales</taxon>
        <taxon>Meliaceae</taxon>
        <taxon>Melia</taxon>
    </lineage>
</organism>
<comment type="caution">
    <text evidence="1">The sequence shown here is derived from an EMBL/GenBank/DDBJ whole genome shotgun (WGS) entry which is preliminary data.</text>
</comment>